<feature type="domain" description="Chitin-binding type-4" evidence="5">
    <location>
        <begin position="32"/>
        <end position="209"/>
    </location>
</feature>
<reference evidence="6 7" key="1">
    <citation type="submission" date="2020-01" db="EMBL/GenBank/DDBJ databases">
        <title>Insect and environment-associated Actinomycetes.</title>
        <authorList>
            <person name="Currrie C."/>
            <person name="Chevrette M."/>
            <person name="Carlson C."/>
            <person name="Stubbendieck R."/>
            <person name="Wendt-Pienkowski E."/>
        </authorList>
    </citation>
    <scope>NUCLEOTIDE SEQUENCE [LARGE SCALE GENOMIC DNA]</scope>
    <source>
        <strain evidence="6 7">SID7754</strain>
    </source>
</reference>
<dbReference type="Gene3D" id="2.70.50.50">
    <property type="entry name" value="chitin-binding protein cbp21"/>
    <property type="match status" value="1"/>
</dbReference>
<name>A0A7K3QPI2_9ACTN</name>
<dbReference type="RefSeq" id="WP_164187653.1">
    <property type="nucleotide sequence ID" value="NZ_JAAGMR010000114.1"/>
</dbReference>
<evidence type="ECO:0000313" key="7">
    <source>
        <dbReference type="Proteomes" id="UP000470520"/>
    </source>
</evidence>
<comment type="caution">
    <text evidence="6">The sequence shown here is derived from an EMBL/GenBank/DDBJ whole genome shotgun (WGS) entry which is preliminary data.</text>
</comment>
<proteinExistence type="predicted"/>
<keyword evidence="3" id="KW-1133">Transmembrane helix</keyword>
<evidence type="ECO:0000256" key="4">
    <source>
        <dbReference type="SAM" id="SignalP"/>
    </source>
</evidence>
<dbReference type="InterPro" id="IPR004302">
    <property type="entry name" value="Cellulose/chitin-bd_N"/>
</dbReference>
<keyword evidence="6" id="KW-0560">Oxidoreductase</keyword>
<dbReference type="InterPro" id="IPR051024">
    <property type="entry name" value="GlcNAc_Chitin_IntDeg"/>
</dbReference>
<feature type="compositionally biased region" description="Low complexity" evidence="2">
    <location>
        <begin position="227"/>
        <end position="263"/>
    </location>
</feature>
<keyword evidence="3" id="KW-0812">Transmembrane</keyword>
<organism evidence="6 7">
    <name type="scientific">Streptomyces bauhiniae</name>
    <dbReference type="NCBI Taxonomy" id="2340725"/>
    <lineage>
        <taxon>Bacteria</taxon>
        <taxon>Bacillati</taxon>
        <taxon>Actinomycetota</taxon>
        <taxon>Actinomycetes</taxon>
        <taxon>Kitasatosporales</taxon>
        <taxon>Streptomycetaceae</taxon>
        <taxon>Streptomyces</taxon>
    </lineage>
</organism>
<dbReference type="SUPFAM" id="SSF81296">
    <property type="entry name" value="E set domains"/>
    <property type="match status" value="1"/>
</dbReference>
<feature type="transmembrane region" description="Helical" evidence="3">
    <location>
        <begin position="295"/>
        <end position="313"/>
    </location>
</feature>
<evidence type="ECO:0000256" key="1">
    <source>
        <dbReference type="ARBA" id="ARBA00022729"/>
    </source>
</evidence>
<dbReference type="Proteomes" id="UP000470520">
    <property type="component" value="Unassembled WGS sequence"/>
</dbReference>
<dbReference type="PANTHER" id="PTHR34823">
    <property type="entry name" value="GLCNAC-BINDING PROTEIN A"/>
    <property type="match status" value="1"/>
</dbReference>
<dbReference type="EMBL" id="JAAGMR010000114">
    <property type="protein sequence ID" value="NEB91795.1"/>
    <property type="molecule type" value="Genomic_DNA"/>
</dbReference>
<sequence length="319" mass="32904">MTRMTARLSTLAAAAATPLLLLPWTAGPAQAHGAPTDPVSRVYACSPQGGSAERSAACRAAIAANGAPFTAWDNLRVPGVNGRDRQVIPDGKLCSGNLPAYRGLDLARTDWPATRLTPGARMTLTYASTIAHEGSFRLYLTKPGYDPAKPLKWSDLPDRPFAEFKNPPLSNGAYHLQATLPPDRTGRQMLYTVWQNTSTPDTYYSCSDVVFASKSAAVGGGSGGAAGASRPAATKKPAAKTAAPSAHASHPASASPSAKASTPVPRKDSSYAAVPDDGRPVAEATRAKSGPSAPLLAGGAAAVLVVSAAAALVPRLRRR</sequence>
<evidence type="ECO:0000259" key="5">
    <source>
        <dbReference type="Pfam" id="PF03067"/>
    </source>
</evidence>
<dbReference type="Pfam" id="PF03067">
    <property type="entry name" value="LPMO_10"/>
    <property type="match status" value="1"/>
</dbReference>
<protein>
    <submittedName>
        <fullName evidence="6">Lytic polysaccharide monooxygenase</fullName>
    </submittedName>
</protein>
<keyword evidence="1 4" id="KW-0732">Signal</keyword>
<evidence type="ECO:0000256" key="2">
    <source>
        <dbReference type="SAM" id="MobiDB-lite"/>
    </source>
</evidence>
<gene>
    <name evidence="6" type="ORF">G3I21_08685</name>
</gene>
<dbReference type="PANTHER" id="PTHR34823:SF1">
    <property type="entry name" value="CHITIN-BINDING TYPE-4 DOMAIN-CONTAINING PROTEIN"/>
    <property type="match status" value="1"/>
</dbReference>
<evidence type="ECO:0000256" key="3">
    <source>
        <dbReference type="SAM" id="Phobius"/>
    </source>
</evidence>
<feature type="signal peptide" evidence="4">
    <location>
        <begin position="1"/>
        <end position="31"/>
    </location>
</feature>
<evidence type="ECO:0000313" key="6">
    <source>
        <dbReference type="EMBL" id="NEB91795.1"/>
    </source>
</evidence>
<dbReference type="AlphaFoldDB" id="A0A7K3QPI2"/>
<accession>A0A7K3QPI2</accession>
<dbReference type="InterPro" id="IPR014756">
    <property type="entry name" value="Ig_E-set"/>
</dbReference>
<keyword evidence="6" id="KW-0503">Monooxygenase</keyword>
<feature type="region of interest" description="Disordered" evidence="2">
    <location>
        <begin position="220"/>
        <end position="293"/>
    </location>
</feature>
<keyword evidence="3" id="KW-0472">Membrane</keyword>
<dbReference type="CDD" id="cd21177">
    <property type="entry name" value="LPMO_AA10"/>
    <property type="match status" value="1"/>
</dbReference>
<feature type="chain" id="PRO_5029770115" evidence="4">
    <location>
        <begin position="32"/>
        <end position="319"/>
    </location>
</feature>
<dbReference type="GO" id="GO:0004497">
    <property type="term" value="F:monooxygenase activity"/>
    <property type="evidence" value="ECO:0007669"/>
    <property type="project" value="UniProtKB-KW"/>
</dbReference>